<feature type="region of interest" description="Disordered" evidence="9">
    <location>
        <begin position="47"/>
        <end position="71"/>
    </location>
</feature>
<feature type="non-terminal residue" evidence="11">
    <location>
        <position position="109"/>
    </location>
</feature>
<accession>A0A820J2U9</accession>
<keyword evidence="8" id="KW-0539">Nucleus</keyword>
<dbReference type="Pfam" id="PF00105">
    <property type="entry name" value="zf-C4"/>
    <property type="match status" value="1"/>
</dbReference>
<name>A0A820J2U9_9BILA</name>
<dbReference type="InterPro" id="IPR013088">
    <property type="entry name" value="Znf_NHR/GATA"/>
</dbReference>
<evidence type="ECO:0000256" key="8">
    <source>
        <dbReference type="ARBA" id="ARBA00023242"/>
    </source>
</evidence>
<organism evidence="11 12">
    <name type="scientific">Adineta steineri</name>
    <dbReference type="NCBI Taxonomy" id="433720"/>
    <lineage>
        <taxon>Eukaryota</taxon>
        <taxon>Metazoa</taxon>
        <taxon>Spiralia</taxon>
        <taxon>Gnathifera</taxon>
        <taxon>Rotifera</taxon>
        <taxon>Eurotatoria</taxon>
        <taxon>Bdelloidea</taxon>
        <taxon>Adinetida</taxon>
        <taxon>Adinetidae</taxon>
        <taxon>Adineta</taxon>
    </lineage>
</organism>
<dbReference type="SMART" id="SM00399">
    <property type="entry name" value="ZnF_C4"/>
    <property type="match status" value="1"/>
</dbReference>
<gene>
    <name evidence="11" type="ORF">KXQ929_LOCUS46428</name>
</gene>
<keyword evidence="6" id="KW-0804">Transcription</keyword>
<dbReference type="Gene3D" id="3.30.50.10">
    <property type="entry name" value="Erythroid Transcription Factor GATA-1, subunit A"/>
    <property type="match status" value="1"/>
</dbReference>
<dbReference type="SUPFAM" id="SSF57716">
    <property type="entry name" value="Glucocorticoid receptor-like (DNA-binding domain)"/>
    <property type="match status" value="1"/>
</dbReference>
<reference evidence="11" key="1">
    <citation type="submission" date="2021-02" db="EMBL/GenBank/DDBJ databases">
        <authorList>
            <person name="Nowell W R."/>
        </authorList>
    </citation>
    <scope>NUCLEOTIDE SEQUENCE</scope>
</reference>
<dbReference type="GO" id="GO:0008270">
    <property type="term" value="F:zinc ion binding"/>
    <property type="evidence" value="ECO:0007669"/>
    <property type="project" value="UniProtKB-KW"/>
</dbReference>
<dbReference type="GO" id="GO:0000978">
    <property type="term" value="F:RNA polymerase II cis-regulatory region sequence-specific DNA binding"/>
    <property type="evidence" value="ECO:0007669"/>
    <property type="project" value="TreeGrafter"/>
</dbReference>
<dbReference type="EMBL" id="CAJOBB010015476">
    <property type="protein sequence ID" value="CAF4317313.1"/>
    <property type="molecule type" value="Genomic_DNA"/>
</dbReference>
<evidence type="ECO:0000256" key="2">
    <source>
        <dbReference type="ARBA" id="ARBA00022771"/>
    </source>
</evidence>
<dbReference type="GO" id="GO:0004879">
    <property type="term" value="F:nuclear receptor activity"/>
    <property type="evidence" value="ECO:0007669"/>
    <property type="project" value="TreeGrafter"/>
</dbReference>
<feature type="domain" description="Nuclear receptor" evidence="10">
    <location>
        <begin position="74"/>
        <end position="109"/>
    </location>
</feature>
<dbReference type="PROSITE" id="PS00031">
    <property type="entry name" value="NUCLEAR_REC_DBD_1"/>
    <property type="match status" value="1"/>
</dbReference>
<dbReference type="InterPro" id="IPR001628">
    <property type="entry name" value="Znf_hrmn_rcpt"/>
</dbReference>
<evidence type="ECO:0000256" key="6">
    <source>
        <dbReference type="ARBA" id="ARBA00023163"/>
    </source>
</evidence>
<evidence type="ECO:0000256" key="3">
    <source>
        <dbReference type="ARBA" id="ARBA00022833"/>
    </source>
</evidence>
<dbReference type="InterPro" id="IPR050234">
    <property type="entry name" value="Nuclear_hormone_rcpt_NR1"/>
</dbReference>
<evidence type="ECO:0000259" key="10">
    <source>
        <dbReference type="PROSITE" id="PS51030"/>
    </source>
</evidence>
<dbReference type="Proteomes" id="UP000663868">
    <property type="component" value="Unassembled WGS sequence"/>
</dbReference>
<dbReference type="PANTHER" id="PTHR24082:SF283">
    <property type="entry name" value="NUCLEAR HORMONE RECEPTOR HR96"/>
    <property type="match status" value="1"/>
</dbReference>
<dbReference type="GO" id="GO:0045944">
    <property type="term" value="P:positive regulation of transcription by RNA polymerase II"/>
    <property type="evidence" value="ECO:0007669"/>
    <property type="project" value="TreeGrafter"/>
</dbReference>
<evidence type="ECO:0000256" key="7">
    <source>
        <dbReference type="ARBA" id="ARBA00023170"/>
    </source>
</evidence>
<protein>
    <recommendedName>
        <fullName evidence="10">Nuclear receptor domain-containing protein</fullName>
    </recommendedName>
</protein>
<keyword evidence="2" id="KW-0863">Zinc-finger</keyword>
<evidence type="ECO:0000256" key="1">
    <source>
        <dbReference type="ARBA" id="ARBA00022723"/>
    </source>
</evidence>
<keyword evidence="3" id="KW-0862">Zinc</keyword>
<evidence type="ECO:0000256" key="5">
    <source>
        <dbReference type="ARBA" id="ARBA00023125"/>
    </source>
</evidence>
<dbReference type="AlphaFoldDB" id="A0A820J2U9"/>
<dbReference type="GO" id="GO:0000122">
    <property type="term" value="P:negative regulation of transcription by RNA polymerase II"/>
    <property type="evidence" value="ECO:0007669"/>
    <property type="project" value="TreeGrafter"/>
</dbReference>
<keyword evidence="1" id="KW-0479">Metal-binding</keyword>
<comment type="caution">
    <text evidence="11">The sequence shown here is derived from an EMBL/GenBank/DDBJ whole genome shotgun (WGS) entry which is preliminary data.</text>
</comment>
<evidence type="ECO:0000313" key="12">
    <source>
        <dbReference type="Proteomes" id="UP000663868"/>
    </source>
</evidence>
<proteinExistence type="predicted"/>
<keyword evidence="5" id="KW-0238">DNA-binding</keyword>
<sequence length="109" mass="12280">MMLSNISLSPSRKRQRVMIITADDNIIDEIEKNNNISLIEQIVLPSQDNNNKKRSNQQNPVESFYPKNKSKTSSLICVVCESSASGYNFGAIACESCKAFFRRHARKAP</sequence>
<keyword evidence="7" id="KW-0675">Receptor</keyword>
<keyword evidence="4" id="KW-0805">Transcription regulation</keyword>
<dbReference type="PANTHER" id="PTHR24082">
    <property type="entry name" value="NUCLEAR HORMONE RECEPTOR"/>
    <property type="match status" value="1"/>
</dbReference>
<evidence type="ECO:0000313" key="11">
    <source>
        <dbReference type="EMBL" id="CAF4317313.1"/>
    </source>
</evidence>
<dbReference type="GO" id="GO:0030154">
    <property type="term" value="P:cell differentiation"/>
    <property type="evidence" value="ECO:0007669"/>
    <property type="project" value="TreeGrafter"/>
</dbReference>
<dbReference type="PROSITE" id="PS51030">
    <property type="entry name" value="NUCLEAR_REC_DBD_2"/>
    <property type="match status" value="1"/>
</dbReference>
<dbReference type="PRINTS" id="PR00047">
    <property type="entry name" value="STROIDFINGER"/>
</dbReference>
<evidence type="ECO:0000256" key="4">
    <source>
        <dbReference type="ARBA" id="ARBA00023015"/>
    </source>
</evidence>
<evidence type="ECO:0000256" key="9">
    <source>
        <dbReference type="SAM" id="MobiDB-lite"/>
    </source>
</evidence>